<reference evidence="2 3" key="1">
    <citation type="submission" date="2016-05" db="EMBL/GenBank/DDBJ databases">
        <title>Single-cell genome of chain-forming Candidatus Thiomargarita nelsonii and comparison to other large sulfur-oxidizing bacteria.</title>
        <authorList>
            <person name="Winkel M."/>
            <person name="Salman V."/>
            <person name="Woyke T."/>
            <person name="Schulz-Vogt H."/>
            <person name="Richter M."/>
            <person name="Flood B."/>
            <person name="Bailey J."/>
            <person name="Amann R."/>
            <person name="Mussmann M."/>
        </authorList>
    </citation>
    <scope>NUCLEOTIDE SEQUENCE [LARGE SCALE GENOMIC DNA]</scope>
    <source>
        <strain evidence="2 3">THI036</strain>
    </source>
</reference>
<proteinExistence type="predicted"/>
<gene>
    <name evidence="2" type="ORF">THIOM_003541</name>
</gene>
<protein>
    <submittedName>
        <fullName evidence="2">Uncharacterized protein</fullName>
    </submittedName>
</protein>
<evidence type="ECO:0000313" key="3">
    <source>
        <dbReference type="Proteomes" id="UP000076962"/>
    </source>
</evidence>
<feature type="region of interest" description="Disordered" evidence="1">
    <location>
        <begin position="32"/>
        <end position="53"/>
    </location>
</feature>
<dbReference type="EMBL" id="LUTY01002145">
    <property type="protein sequence ID" value="OAD20734.1"/>
    <property type="molecule type" value="Genomic_DNA"/>
</dbReference>
<accession>A0A176RYE5</accession>
<comment type="caution">
    <text evidence="2">The sequence shown here is derived from an EMBL/GenBank/DDBJ whole genome shotgun (WGS) entry which is preliminary data.</text>
</comment>
<sequence length="53" mass="6233">MRLWVHYVAAYFLPSHRLSAYLPPFESSDQVVPNVSTSPNCSHRPCYDPRFRH</sequence>
<name>A0A176RYE5_9GAMM</name>
<organism evidence="2 3">
    <name type="scientific">Candidatus Thiomargarita nelsonii</name>
    <dbReference type="NCBI Taxonomy" id="1003181"/>
    <lineage>
        <taxon>Bacteria</taxon>
        <taxon>Pseudomonadati</taxon>
        <taxon>Pseudomonadota</taxon>
        <taxon>Gammaproteobacteria</taxon>
        <taxon>Thiotrichales</taxon>
        <taxon>Thiotrichaceae</taxon>
        <taxon>Thiomargarita</taxon>
    </lineage>
</organism>
<evidence type="ECO:0000256" key="1">
    <source>
        <dbReference type="SAM" id="MobiDB-lite"/>
    </source>
</evidence>
<dbReference type="Proteomes" id="UP000076962">
    <property type="component" value="Unassembled WGS sequence"/>
</dbReference>
<feature type="compositionally biased region" description="Polar residues" evidence="1">
    <location>
        <begin position="32"/>
        <end position="41"/>
    </location>
</feature>
<dbReference type="AlphaFoldDB" id="A0A176RYE5"/>
<keyword evidence="3" id="KW-1185">Reference proteome</keyword>
<evidence type="ECO:0000313" key="2">
    <source>
        <dbReference type="EMBL" id="OAD20734.1"/>
    </source>
</evidence>